<name>A0A7J8B1Y9_PIPKU</name>
<proteinExistence type="predicted"/>
<dbReference type="Proteomes" id="UP000558488">
    <property type="component" value="Unassembled WGS sequence"/>
</dbReference>
<evidence type="ECO:0000313" key="2">
    <source>
        <dbReference type="EMBL" id="KAF6392475.1"/>
    </source>
</evidence>
<organism evidence="2 3">
    <name type="scientific">Pipistrellus kuhlii</name>
    <name type="common">Kuhl's pipistrelle</name>
    <dbReference type="NCBI Taxonomy" id="59472"/>
    <lineage>
        <taxon>Eukaryota</taxon>
        <taxon>Metazoa</taxon>
        <taxon>Chordata</taxon>
        <taxon>Craniata</taxon>
        <taxon>Vertebrata</taxon>
        <taxon>Euteleostomi</taxon>
        <taxon>Mammalia</taxon>
        <taxon>Eutheria</taxon>
        <taxon>Laurasiatheria</taxon>
        <taxon>Chiroptera</taxon>
        <taxon>Yangochiroptera</taxon>
        <taxon>Vespertilionidae</taxon>
        <taxon>Pipistrellus</taxon>
    </lineage>
</organism>
<protein>
    <submittedName>
        <fullName evidence="2">Uncharacterized protein</fullName>
    </submittedName>
</protein>
<feature type="region of interest" description="Disordered" evidence="1">
    <location>
        <begin position="149"/>
        <end position="170"/>
    </location>
</feature>
<dbReference type="AlphaFoldDB" id="A0A7J8B1Y9"/>
<gene>
    <name evidence="2" type="ORF">mPipKuh1_007689</name>
</gene>
<reference evidence="2 3" key="1">
    <citation type="journal article" date="2020" name="Nature">
        <title>Six reference-quality genomes reveal evolution of bat adaptations.</title>
        <authorList>
            <person name="Jebb D."/>
            <person name="Huang Z."/>
            <person name="Pippel M."/>
            <person name="Hughes G.M."/>
            <person name="Lavrichenko K."/>
            <person name="Devanna P."/>
            <person name="Winkler S."/>
            <person name="Jermiin L.S."/>
            <person name="Skirmuntt E.C."/>
            <person name="Katzourakis A."/>
            <person name="Burkitt-Gray L."/>
            <person name="Ray D.A."/>
            <person name="Sullivan K.A.M."/>
            <person name="Roscito J.G."/>
            <person name="Kirilenko B.M."/>
            <person name="Davalos L.M."/>
            <person name="Corthals A.P."/>
            <person name="Power M.L."/>
            <person name="Jones G."/>
            <person name="Ransome R.D."/>
            <person name="Dechmann D.K.N."/>
            <person name="Locatelli A.G."/>
            <person name="Puechmaille S.J."/>
            <person name="Fedrigo O."/>
            <person name="Jarvis E.D."/>
            <person name="Hiller M."/>
            <person name="Vernes S.C."/>
            <person name="Myers E.W."/>
            <person name="Teeling E.C."/>
        </authorList>
    </citation>
    <scope>NUCLEOTIDE SEQUENCE [LARGE SCALE GENOMIC DNA]</scope>
    <source>
        <strain evidence="2">MPipKuh1</strain>
        <tissue evidence="2">Flight muscle</tissue>
    </source>
</reference>
<evidence type="ECO:0000256" key="1">
    <source>
        <dbReference type="SAM" id="MobiDB-lite"/>
    </source>
</evidence>
<dbReference type="EMBL" id="JACAGB010000001">
    <property type="protein sequence ID" value="KAF6392475.1"/>
    <property type="molecule type" value="Genomic_DNA"/>
</dbReference>
<evidence type="ECO:0000313" key="3">
    <source>
        <dbReference type="Proteomes" id="UP000558488"/>
    </source>
</evidence>
<comment type="caution">
    <text evidence="2">The sequence shown here is derived from an EMBL/GenBank/DDBJ whole genome shotgun (WGS) entry which is preliminary data.</text>
</comment>
<keyword evidence="3" id="KW-1185">Reference proteome</keyword>
<feature type="compositionally biased region" description="Basic and acidic residues" evidence="1">
    <location>
        <begin position="158"/>
        <end position="170"/>
    </location>
</feature>
<sequence>MTNCASVNIFEHISWAGIYVGKTSRDGIATSCFGRRFMELPSLEDTPVYIHIHERAPVPQHRAIQPLPTDRLKMGLIVLSLWFPLIASDTECLYLSFRALAYSVLGTAFSAHSPLRCLLWSLGRIQPRLGCLTEGSAPCWLAAGATGSSLPPRPLQVQRREPIESTSKRK</sequence>
<accession>A0A7J8B1Y9</accession>